<dbReference type="EMBL" id="HE575324">
    <property type="protein sequence ID" value="CCC95442.1"/>
    <property type="molecule type" value="Genomic_DNA"/>
</dbReference>
<dbReference type="InterPro" id="IPR036855">
    <property type="entry name" value="Znf_CCCH_sf"/>
</dbReference>
<keyword evidence="2 4" id="KW-0863">Zinc-finger</keyword>
<name>G0V1C1_TRYCI</name>
<proteinExistence type="predicted"/>
<evidence type="ECO:0000256" key="4">
    <source>
        <dbReference type="PROSITE-ProRule" id="PRU00723"/>
    </source>
</evidence>
<dbReference type="InterPro" id="IPR000571">
    <property type="entry name" value="Znf_CCCH"/>
</dbReference>
<gene>
    <name evidence="7" type="ORF">TCIL3000_11_8990</name>
</gene>
<sequence length="206" mass="22416">MSGGRPLAHDSSKQLWRHLKSSGEAEWAYTHNPYDDSPNRRKEREKKSLNVCRHYTEGRCNRGSTCRFHHDMRHNIIVTPHSTPKLTSIAPLKGLPTPSPGGSLGSPPNRVSCCLLSPTHFNKSISCHSNMSSPLRVLSASTSTIPLLQLPESLSGANRSGNSAPFGGSHDQPLSDGPAWGTPNASFTTNDFSPMDAFPSTFSPQR</sequence>
<dbReference type="Pfam" id="PF00642">
    <property type="entry name" value="zf-CCCH"/>
    <property type="match status" value="1"/>
</dbReference>
<organism evidence="7">
    <name type="scientific">Trypanosoma congolense (strain IL3000)</name>
    <dbReference type="NCBI Taxonomy" id="1068625"/>
    <lineage>
        <taxon>Eukaryota</taxon>
        <taxon>Discoba</taxon>
        <taxon>Euglenozoa</taxon>
        <taxon>Kinetoplastea</taxon>
        <taxon>Metakinetoplastina</taxon>
        <taxon>Trypanosomatida</taxon>
        <taxon>Trypanosomatidae</taxon>
        <taxon>Trypanosoma</taxon>
        <taxon>Nannomonas</taxon>
    </lineage>
</organism>
<feature type="compositionally biased region" description="Polar residues" evidence="5">
    <location>
        <begin position="183"/>
        <end position="192"/>
    </location>
</feature>
<feature type="zinc finger region" description="C3H1-type" evidence="4">
    <location>
        <begin position="46"/>
        <end position="73"/>
    </location>
</feature>
<feature type="region of interest" description="Disordered" evidence="5">
    <location>
        <begin position="27"/>
        <end position="46"/>
    </location>
</feature>
<keyword evidence="3 4" id="KW-0862">Zinc</keyword>
<dbReference type="SUPFAM" id="SSF90229">
    <property type="entry name" value="CCCH zinc finger"/>
    <property type="match status" value="1"/>
</dbReference>
<reference evidence="7" key="1">
    <citation type="journal article" date="2012" name="Proc. Natl. Acad. Sci. U.S.A.">
        <title>Antigenic diversity is generated by distinct evolutionary mechanisms in African trypanosome species.</title>
        <authorList>
            <person name="Jackson A.P."/>
            <person name="Berry A."/>
            <person name="Aslett M."/>
            <person name="Allison H.C."/>
            <person name="Burton P."/>
            <person name="Vavrova-Anderson J."/>
            <person name="Brown R."/>
            <person name="Browne H."/>
            <person name="Corton N."/>
            <person name="Hauser H."/>
            <person name="Gamble J."/>
            <person name="Gilderthorp R."/>
            <person name="Marcello L."/>
            <person name="McQuillan J."/>
            <person name="Otto T.D."/>
            <person name="Quail M.A."/>
            <person name="Sanders M.J."/>
            <person name="van Tonder A."/>
            <person name="Ginger M.L."/>
            <person name="Field M.C."/>
            <person name="Barry J.D."/>
            <person name="Hertz-Fowler C."/>
            <person name="Berriman M."/>
        </authorList>
    </citation>
    <scope>NUCLEOTIDE SEQUENCE</scope>
    <source>
        <strain evidence="7">IL3000</strain>
    </source>
</reference>
<dbReference type="SMART" id="SM00356">
    <property type="entry name" value="ZnF_C3H1"/>
    <property type="match status" value="1"/>
</dbReference>
<dbReference type="VEuPathDB" id="TriTrypDB:TcIL3000.11.8990"/>
<accession>G0V1C1</accession>
<protein>
    <submittedName>
        <fullName evidence="7">Uncharacterized protein TCIL3000_11_8990</fullName>
    </submittedName>
</protein>
<evidence type="ECO:0000256" key="1">
    <source>
        <dbReference type="ARBA" id="ARBA00022723"/>
    </source>
</evidence>
<keyword evidence="1 4" id="KW-0479">Metal-binding</keyword>
<feature type="compositionally biased region" description="Basic and acidic residues" evidence="5">
    <location>
        <begin position="33"/>
        <end position="46"/>
    </location>
</feature>
<dbReference type="AlphaFoldDB" id="G0V1C1"/>
<dbReference type="PROSITE" id="PS50103">
    <property type="entry name" value="ZF_C3H1"/>
    <property type="match status" value="1"/>
</dbReference>
<evidence type="ECO:0000256" key="3">
    <source>
        <dbReference type="ARBA" id="ARBA00022833"/>
    </source>
</evidence>
<dbReference type="GO" id="GO:0008270">
    <property type="term" value="F:zinc ion binding"/>
    <property type="evidence" value="ECO:0007669"/>
    <property type="project" value="UniProtKB-KW"/>
</dbReference>
<evidence type="ECO:0000256" key="2">
    <source>
        <dbReference type="ARBA" id="ARBA00022771"/>
    </source>
</evidence>
<evidence type="ECO:0000313" key="7">
    <source>
        <dbReference type="EMBL" id="CCC95442.1"/>
    </source>
</evidence>
<feature type="region of interest" description="Disordered" evidence="5">
    <location>
        <begin position="153"/>
        <end position="206"/>
    </location>
</feature>
<feature type="domain" description="C3H1-type" evidence="6">
    <location>
        <begin position="46"/>
        <end position="73"/>
    </location>
</feature>
<evidence type="ECO:0000256" key="5">
    <source>
        <dbReference type="SAM" id="MobiDB-lite"/>
    </source>
</evidence>
<evidence type="ECO:0000259" key="6">
    <source>
        <dbReference type="PROSITE" id="PS50103"/>
    </source>
</evidence>
<dbReference type="Gene3D" id="4.10.1000.10">
    <property type="entry name" value="Zinc finger, CCCH-type"/>
    <property type="match status" value="1"/>
</dbReference>